<keyword evidence="2" id="KW-1133">Transmembrane helix</keyword>
<feature type="transmembrane region" description="Helical" evidence="2">
    <location>
        <begin position="172"/>
        <end position="197"/>
    </location>
</feature>
<accession>A0A4S8MLQ5</accession>
<evidence type="ECO:0000256" key="2">
    <source>
        <dbReference type="SAM" id="Phobius"/>
    </source>
</evidence>
<feature type="transmembrane region" description="Helical" evidence="2">
    <location>
        <begin position="104"/>
        <end position="124"/>
    </location>
</feature>
<dbReference type="OrthoDB" id="3354157at2759"/>
<keyword evidence="2" id="KW-0472">Membrane</keyword>
<evidence type="ECO:0000256" key="1">
    <source>
        <dbReference type="SAM" id="MobiDB-lite"/>
    </source>
</evidence>
<dbReference type="EMBL" id="ML179062">
    <property type="protein sequence ID" value="THV03843.1"/>
    <property type="molecule type" value="Genomic_DNA"/>
</dbReference>
<reference evidence="4 5" key="1">
    <citation type="journal article" date="2019" name="Nat. Ecol. Evol.">
        <title>Megaphylogeny resolves global patterns of mushroom evolution.</title>
        <authorList>
            <person name="Varga T."/>
            <person name="Krizsan K."/>
            <person name="Foldi C."/>
            <person name="Dima B."/>
            <person name="Sanchez-Garcia M."/>
            <person name="Sanchez-Ramirez S."/>
            <person name="Szollosi G.J."/>
            <person name="Szarkandi J.G."/>
            <person name="Papp V."/>
            <person name="Albert L."/>
            <person name="Andreopoulos W."/>
            <person name="Angelini C."/>
            <person name="Antonin V."/>
            <person name="Barry K.W."/>
            <person name="Bougher N.L."/>
            <person name="Buchanan P."/>
            <person name="Buyck B."/>
            <person name="Bense V."/>
            <person name="Catcheside P."/>
            <person name="Chovatia M."/>
            <person name="Cooper J."/>
            <person name="Damon W."/>
            <person name="Desjardin D."/>
            <person name="Finy P."/>
            <person name="Geml J."/>
            <person name="Haridas S."/>
            <person name="Hughes K."/>
            <person name="Justo A."/>
            <person name="Karasinski D."/>
            <person name="Kautmanova I."/>
            <person name="Kiss B."/>
            <person name="Kocsube S."/>
            <person name="Kotiranta H."/>
            <person name="LaButti K.M."/>
            <person name="Lechner B.E."/>
            <person name="Liimatainen K."/>
            <person name="Lipzen A."/>
            <person name="Lukacs Z."/>
            <person name="Mihaltcheva S."/>
            <person name="Morgado L.N."/>
            <person name="Niskanen T."/>
            <person name="Noordeloos M.E."/>
            <person name="Ohm R.A."/>
            <person name="Ortiz-Santana B."/>
            <person name="Ovrebo C."/>
            <person name="Racz N."/>
            <person name="Riley R."/>
            <person name="Savchenko A."/>
            <person name="Shiryaev A."/>
            <person name="Soop K."/>
            <person name="Spirin V."/>
            <person name="Szebenyi C."/>
            <person name="Tomsovsky M."/>
            <person name="Tulloss R.E."/>
            <person name="Uehling J."/>
            <person name="Grigoriev I.V."/>
            <person name="Vagvolgyi C."/>
            <person name="Papp T."/>
            <person name="Martin F.M."/>
            <person name="Miettinen O."/>
            <person name="Hibbett D.S."/>
            <person name="Nagy L.G."/>
        </authorList>
    </citation>
    <scope>NUCLEOTIDE SEQUENCE [LARGE SCALE GENOMIC DNA]</scope>
    <source>
        <strain evidence="4 5">CBS 962.96</strain>
    </source>
</reference>
<evidence type="ECO:0000259" key="3">
    <source>
        <dbReference type="Pfam" id="PF20151"/>
    </source>
</evidence>
<gene>
    <name evidence="4" type="ORF">K435DRAFT_962187</name>
</gene>
<dbReference type="AlphaFoldDB" id="A0A4S8MLQ5"/>
<evidence type="ECO:0000313" key="4">
    <source>
        <dbReference type="EMBL" id="THV03843.1"/>
    </source>
</evidence>
<feature type="compositionally biased region" description="Polar residues" evidence="1">
    <location>
        <begin position="306"/>
        <end position="316"/>
    </location>
</feature>
<dbReference type="InterPro" id="IPR045340">
    <property type="entry name" value="DUF6533"/>
</dbReference>
<protein>
    <recommendedName>
        <fullName evidence="3">DUF6533 domain-containing protein</fullName>
    </recommendedName>
</protein>
<proteinExistence type="predicted"/>
<evidence type="ECO:0000313" key="5">
    <source>
        <dbReference type="Proteomes" id="UP000297245"/>
    </source>
</evidence>
<feature type="domain" description="DUF6533" evidence="3">
    <location>
        <begin position="15"/>
        <end position="64"/>
    </location>
</feature>
<name>A0A4S8MLQ5_DENBC</name>
<feature type="region of interest" description="Disordered" evidence="1">
    <location>
        <begin position="363"/>
        <end position="387"/>
    </location>
</feature>
<dbReference type="Pfam" id="PF20151">
    <property type="entry name" value="DUF6533"/>
    <property type="match status" value="1"/>
</dbReference>
<feature type="region of interest" description="Disordered" evidence="1">
    <location>
        <begin position="298"/>
        <end position="334"/>
    </location>
</feature>
<dbReference type="Proteomes" id="UP000297245">
    <property type="component" value="Unassembled WGS sequence"/>
</dbReference>
<keyword evidence="2" id="KW-0812">Transmembrane</keyword>
<feature type="transmembrane region" description="Helical" evidence="2">
    <location>
        <begin position="131"/>
        <end position="152"/>
    </location>
</feature>
<sequence length="387" mass="43512">MDPEKESSTWYMTNYVGFAGYTALVWDHLITFSLEVELIWGAIRKGERKPLFFLFLINRYLIPIGFIMNLFAYLSSTLSWDPATCREGDVHSCRCQRFVRFEGALTMIGIDVAALMMFIRIYALYHKGGKVIICGVAALLAVQIGVNAWLLTLGTAVQHENVPACTMIFGTAQSWIASSTAWIPLMYDSVVLALTIYKTFPRLHKGQLLDPPYIMRKMLEGGILYYRQVCFLNWSHNALRLKAPDELKNICAQLELLITVMMMSRITLNLRNSGHKEKKIGKKLNDLGHVSTLISATAPSSPISPNTQYPPWNSRNLHTDDPRYPDPSLSPDHHKSGVVIHIEHTSIRDDDYPTMFASQLEAGPGLQSTRVPASHLPSSMGEGSYWA</sequence>
<organism evidence="4 5">
    <name type="scientific">Dendrothele bispora (strain CBS 962.96)</name>
    <dbReference type="NCBI Taxonomy" id="1314807"/>
    <lineage>
        <taxon>Eukaryota</taxon>
        <taxon>Fungi</taxon>
        <taxon>Dikarya</taxon>
        <taxon>Basidiomycota</taxon>
        <taxon>Agaricomycotina</taxon>
        <taxon>Agaricomycetes</taxon>
        <taxon>Agaricomycetidae</taxon>
        <taxon>Agaricales</taxon>
        <taxon>Agaricales incertae sedis</taxon>
        <taxon>Dendrothele</taxon>
    </lineage>
</organism>
<keyword evidence="5" id="KW-1185">Reference proteome</keyword>
<feature type="transmembrane region" description="Helical" evidence="2">
    <location>
        <begin position="51"/>
        <end position="74"/>
    </location>
</feature>
<feature type="transmembrane region" description="Helical" evidence="2">
    <location>
        <begin position="12"/>
        <end position="30"/>
    </location>
</feature>